<dbReference type="EMBL" id="BPLR01010292">
    <property type="protein sequence ID" value="GIY38341.1"/>
    <property type="molecule type" value="Genomic_DNA"/>
</dbReference>
<name>A0AAV4SYT0_CAEEX</name>
<evidence type="ECO:0000313" key="2">
    <source>
        <dbReference type="Proteomes" id="UP001054945"/>
    </source>
</evidence>
<protein>
    <submittedName>
        <fullName evidence="1">Uncharacterized protein</fullName>
    </submittedName>
</protein>
<comment type="caution">
    <text evidence="1">The sequence shown here is derived from an EMBL/GenBank/DDBJ whole genome shotgun (WGS) entry which is preliminary data.</text>
</comment>
<evidence type="ECO:0000313" key="1">
    <source>
        <dbReference type="EMBL" id="GIY38341.1"/>
    </source>
</evidence>
<dbReference type="AlphaFoldDB" id="A0AAV4SYT0"/>
<accession>A0AAV4SYT0</accession>
<sequence>MAIHWTLDVAENVAVVKMENVPSKKVRKSVIAIKGYSLEAGICRECSCGENGRCSFENGVKICDCNKGYSLEAGICRECNCGDNGTCFMRNDVKTCACDKDYVFNGEMCKECYCGEKEVFVHLR</sequence>
<feature type="non-terminal residue" evidence="1">
    <location>
        <position position="124"/>
    </location>
</feature>
<reference evidence="1 2" key="1">
    <citation type="submission" date="2021-06" db="EMBL/GenBank/DDBJ databases">
        <title>Caerostris extrusa draft genome.</title>
        <authorList>
            <person name="Kono N."/>
            <person name="Arakawa K."/>
        </authorList>
    </citation>
    <scope>NUCLEOTIDE SEQUENCE [LARGE SCALE GENOMIC DNA]</scope>
</reference>
<proteinExistence type="predicted"/>
<organism evidence="1 2">
    <name type="scientific">Caerostris extrusa</name>
    <name type="common">Bark spider</name>
    <name type="synonym">Caerostris bankana</name>
    <dbReference type="NCBI Taxonomy" id="172846"/>
    <lineage>
        <taxon>Eukaryota</taxon>
        <taxon>Metazoa</taxon>
        <taxon>Ecdysozoa</taxon>
        <taxon>Arthropoda</taxon>
        <taxon>Chelicerata</taxon>
        <taxon>Arachnida</taxon>
        <taxon>Araneae</taxon>
        <taxon>Araneomorphae</taxon>
        <taxon>Entelegynae</taxon>
        <taxon>Araneoidea</taxon>
        <taxon>Araneidae</taxon>
        <taxon>Caerostris</taxon>
    </lineage>
</organism>
<keyword evidence="2" id="KW-1185">Reference proteome</keyword>
<dbReference type="Proteomes" id="UP001054945">
    <property type="component" value="Unassembled WGS sequence"/>
</dbReference>
<gene>
    <name evidence="1" type="ORF">CEXT_254421</name>
</gene>